<sequence length="158" mass="17878">MWGGGTPWCYMAAMMHPNGKADIILAVKDKNGHLINDLAGVMNRFIDYYTAFYTTKITLDADAISDYLTHITMPWLKNADREYLMASLQPGEVCCALKSMAMVNAPGPDEPSMAFYQTYQDLLIPHLMTLCEAMLRAREMLPSMRQTLITILFKVRKS</sequence>
<reference evidence="1" key="1">
    <citation type="journal article" date="2022" name="bioRxiv">
        <title>Sequencing and chromosome-scale assembly of the giantPleurodeles waltlgenome.</title>
        <authorList>
            <person name="Brown T."/>
            <person name="Elewa A."/>
            <person name="Iarovenko S."/>
            <person name="Subramanian E."/>
            <person name="Araus A.J."/>
            <person name="Petzold A."/>
            <person name="Susuki M."/>
            <person name="Suzuki K.-i.T."/>
            <person name="Hayashi T."/>
            <person name="Toyoda A."/>
            <person name="Oliveira C."/>
            <person name="Osipova E."/>
            <person name="Leigh N.D."/>
            <person name="Simon A."/>
            <person name="Yun M.H."/>
        </authorList>
    </citation>
    <scope>NUCLEOTIDE SEQUENCE</scope>
    <source>
        <strain evidence="1">20211129_DDA</strain>
        <tissue evidence="1">Liver</tissue>
    </source>
</reference>
<dbReference type="Proteomes" id="UP001066276">
    <property type="component" value="Chromosome 11"/>
</dbReference>
<keyword evidence="2" id="KW-1185">Reference proteome</keyword>
<gene>
    <name evidence="1" type="ORF">NDU88_005297</name>
</gene>
<proteinExistence type="predicted"/>
<comment type="caution">
    <text evidence="1">The sequence shown here is derived from an EMBL/GenBank/DDBJ whole genome shotgun (WGS) entry which is preliminary data.</text>
</comment>
<accession>A0AAV7LNP7</accession>
<evidence type="ECO:0000313" key="2">
    <source>
        <dbReference type="Proteomes" id="UP001066276"/>
    </source>
</evidence>
<organism evidence="1 2">
    <name type="scientific">Pleurodeles waltl</name>
    <name type="common">Iberian ribbed newt</name>
    <dbReference type="NCBI Taxonomy" id="8319"/>
    <lineage>
        <taxon>Eukaryota</taxon>
        <taxon>Metazoa</taxon>
        <taxon>Chordata</taxon>
        <taxon>Craniata</taxon>
        <taxon>Vertebrata</taxon>
        <taxon>Euteleostomi</taxon>
        <taxon>Amphibia</taxon>
        <taxon>Batrachia</taxon>
        <taxon>Caudata</taxon>
        <taxon>Salamandroidea</taxon>
        <taxon>Salamandridae</taxon>
        <taxon>Pleurodelinae</taxon>
        <taxon>Pleurodeles</taxon>
    </lineage>
</organism>
<evidence type="ECO:0000313" key="1">
    <source>
        <dbReference type="EMBL" id="KAJ1092185.1"/>
    </source>
</evidence>
<name>A0AAV7LNP7_PLEWA</name>
<dbReference type="EMBL" id="JANPWB010000015">
    <property type="protein sequence ID" value="KAJ1092185.1"/>
    <property type="molecule type" value="Genomic_DNA"/>
</dbReference>
<dbReference type="AlphaFoldDB" id="A0AAV7LNP7"/>
<protein>
    <submittedName>
        <fullName evidence="1">Uncharacterized protein</fullName>
    </submittedName>
</protein>